<evidence type="ECO:0000313" key="3">
    <source>
        <dbReference type="Proteomes" id="UP000747399"/>
    </source>
</evidence>
<protein>
    <recommendedName>
        <fullName evidence="4">Ankyrin repeat domain containing protein</fullName>
    </recommendedName>
</protein>
<dbReference type="SUPFAM" id="SSF48403">
    <property type="entry name" value="Ankyrin repeat"/>
    <property type="match status" value="1"/>
</dbReference>
<dbReference type="PANTHER" id="PTHR46586">
    <property type="entry name" value="ANKYRIN REPEAT-CONTAINING PROTEIN"/>
    <property type="match status" value="1"/>
</dbReference>
<proteinExistence type="predicted"/>
<gene>
    <name evidence="2" type="ORF">Vafri_9239</name>
</gene>
<dbReference type="Proteomes" id="UP000747399">
    <property type="component" value="Unassembled WGS sequence"/>
</dbReference>
<evidence type="ECO:0008006" key="4">
    <source>
        <dbReference type="Google" id="ProtNLM"/>
    </source>
</evidence>
<feature type="region of interest" description="Disordered" evidence="1">
    <location>
        <begin position="538"/>
        <end position="619"/>
    </location>
</feature>
<organism evidence="2 3">
    <name type="scientific">Volvox africanus</name>
    <dbReference type="NCBI Taxonomy" id="51714"/>
    <lineage>
        <taxon>Eukaryota</taxon>
        <taxon>Viridiplantae</taxon>
        <taxon>Chlorophyta</taxon>
        <taxon>core chlorophytes</taxon>
        <taxon>Chlorophyceae</taxon>
        <taxon>CS clade</taxon>
        <taxon>Chlamydomonadales</taxon>
        <taxon>Volvocaceae</taxon>
        <taxon>Volvox</taxon>
    </lineage>
</organism>
<dbReference type="PANTHER" id="PTHR46586:SF3">
    <property type="entry name" value="ANKYRIN REPEAT-CONTAINING PROTEIN"/>
    <property type="match status" value="1"/>
</dbReference>
<dbReference type="AlphaFoldDB" id="A0A8J4B3Y9"/>
<dbReference type="EMBL" id="BNCO01000015">
    <property type="protein sequence ID" value="GIL53625.1"/>
    <property type="molecule type" value="Genomic_DNA"/>
</dbReference>
<comment type="caution">
    <text evidence="2">The sequence shown here is derived from an EMBL/GenBank/DDBJ whole genome shotgun (WGS) entry which is preliminary data.</text>
</comment>
<feature type="compositionally biased region" description="Pro residues" evidence="1">
    <location>
        <begin position="601"/>
        <end position="612"/>
    </location>
</feature>
<reference evidence="2" key="1">
    <citation type="journal article" date="2021" name="Proc. Natl. Acad. Sci. U.S.A.">
        <title>Three genomes in the algal genus Volvox reveal the fate of a haploid sex-determining region after a transition to homothallism.</title>
        <authorList>
            <person name="Yamamoto K."/>
            <person name="Hamaji T."/>
            <person name="Kawai-Toyooka H."/>
            <person name="Matsuzaki R."/>
            <person name="Takahashi F."/>
            <person name="Nishimura Y."/>
            <person name="Kawachi M."/>
            <person name="Noguchi H."/>
            <person name="Minakuchi Y."/>
            <person name="Umen J.G."/>
            <person name="Toyoda A."/>
            <person name="Nozaki H."/>
        </authorList>
    </citation>
    <scope>NUCLEOTIDE SEQUENCE</scope>
    <source>
        <strain evidence="2">NIES-3780</strain>
    </source>
</reference>
<feature type="compositionally biased region" description="Low complexity" evidence="1">
    <location>
        <begin position="562"/>
        <end position="574"/>
    </location>
</feature>
<dbReference type="InterPro" id="IPR052050">
    <property type="entry name" value="SecEffector_AnkRepeat"/>
</dbReference>
<evidence type="ECO:0000256" key="1">
    <source>
        <dbReference type="SAM" id="MobiDB-lite"/>
    </source>
</evidence>
<sequence length="650" mass="70694">MEGCSVGTPTDCLTVVLSAAKHGSMSTLRWTVRVLRPELTMQVMAAAAAAKHSEWREKISWLLRIGCPWCPLTPLAAAQEGRLDVLQFLMQKGVRPKFNCHFAALARERMDICQWLEAEGVTVPASDVGGFSSDAAEAPFAQALRSGLRLPALRWLTERRGFRFRPSQVIVDAAASGGDVAVLSYILKLGVRREVPTAANSPTTEVLADALLTAARAGRYEVVRCLVQEYGAPLRAVVAAAVAAVSVGCKEGGSARAPTHTLNDAITAAAAATRTSVAEAECLATASTNSCSEVLRWLHSKGCPVDDRSIWNALSRGDLNGADTAYSMAIAGPFRKAALLEMTNRGSLDAMRWMVAHGSPLDGTAFMAAAARAGDLKKVQWLYEQRCDWDPSVFVEAAASGNCELLTWLKAKHCPMGRGAPYVAAATAHADGPDWVTLDFLRTLCCPFDTAALNRIIESCISKPWMSKMTTWLSMCPYELEVRRRRGRVCRTRAHHVMSLRAVVRIDPVRHTGAAAAAAAGGGHQLSPHWDLNYQRQGLRSSSASTSTDHHHSSPPTPPTPLTNTNTNTTNTTHQHQHHSPTPPTPLTNTNTIHQHQQHHSPPPPTPPPPPTQLTTDHQHQLHVQNHRRGYSWPSFQQRIELEGVYLSVF</sequence>
<keyword evidence="3" id="KW-1185">Reference proteome</keyword>
<name>A0A8J4B3Y9_9CHLO</name>
<dbReference type="InterPro" id="IPR036770">
    <property type="entry name" value="Ankyrin_rpt-contain_sf"/>
</dbReference>
<evidence type="ECO:0000313" key="2">
    <source>
        <dbReference type="EMBL" id="GIL53625.1"/>
    </source>
</evidence>
<accession>A0A8J4B3Y9</accession>
<dbReference type="Gene3D" id="1.25.40.20">
    <property type="entry name" value="Ankyrin repeat-containing domain"/>
    <property type="match status" value="1"/>
</dbReference>